<reference evidence="1" key="2">
    <citation type="journal article" date="2020" name="Nat. Commun.">
        <title>Large-scale genome sequencing of mycorrhizal fungi provides insights into the early evolution of symbiotic traits.</title>
        <authorList>
            <person name="Miyauchi S."/>
            <person name="Kiss E."/>
            <person name="Kuo A."/>
            <person name="Drula E."/>
            <person name="Kohler A."/>
            <person name="Sanchez-Garcia M."/>
            <person name="Morin E."/>
            <person name="Andreopoulos B."/>
            <person name="Barry K.W."/>
            <person name="Bonito G."/>
            <person name="Buee M."/>
            <person name="Carver A."/>
            <person name="Chen C."/>
            <person name="Cichocki N."/>
            <person name="Clum A."/>
            <person name="Culley D."/>
            <person name="Crous P.W."/>
            <person name="Fauchery L."/>
            <person name="Girlanda M."/>
            <person name="Hayes R.D."/>
            <person name="Keri Z."/>
            <person name="LaButti K."/>
            <person name="Lipzen A."/>
            <person name="Lombard V."/>
            <person name="Magnuson J."/>
            <person name="Maillard F."/>
            <person name="Murat C."/>
            <person name="Nolan M."/>
            <person name="Ohm R.A."/>
            <person name="Pangilinan J."/>
            <person name="Pereira M.F."/>
            <person name="Perotto S."/>
            <person name="Peter M."/>
            <person name="Pfister S."/>
            <person name="Riley R."/>
            <person name="Sitrit Y."/>
            <person name="Stielow J.B."/>
            <person name="Szollosi G."/>
            <person name="Zifcakova L."/>
            <person name="Stursova M."/>
            <person name="Spatafora J.W."/>
            <person name="Tedersoo L."/>
            <person name="Vaario L.M."/>
            <person name="Yamada A."/>
            <person name="Yan M."/>
            <person name="Wang P."/>
            <person name="Xu J."/>
            <person name="Bruns T."/>
            <person name="Baldrian P."/>
            <person name="Vilgalys R."/>
            <person name="Dunand C."/>
            <person name="Henrissat B."/>
            <person name="Grigoriev I.V."/>
            <person name="Hibbett D."/>
            <person name="Nagy L.G."/>
            <person name="Martin F.M."/>
        </authorList>
    </citation>
    <scope>NUCLEOTIDE SEQUENCE</scope>
    <source>
        <strain evidence="1">P2</strain>
    </source>
</reference>
<organism evidence="1 2">
    <name type="scientific">Thelephora ganbajun</name>
    <name type="common">Ganba fungus</name>
    <dbReference type="NCBI Taxonomy" id="370292"/>
    <lineage>
        <taxon>Eukaryota</taxon>
        <taxon>Fungi</taxon>
        <taxon>Dikarya</taxon>
        <taxon>Basidiomycota</taxon>
        <taxon>Agaricomycotina</taxon>
        <taxon>Agaricomycetes</taxon>
        <taxon>Thelephorales</taxon>
        <taxon>Thelephoraceae</taxon>
        <taxon>Thelephora</taxon>
    </lineage>
</organism>
<dbReference type="EMBL" id="MU118082">
    <property type="protein sequence ID" value="KAF9645661.1"/>
    <property type="molecule type" value="Genomic_DNA"/>
</dbReference>
<keyword evidence="2" id="KW-1185">Reference proteome</keyword>
<proteinExistence type="predicted"/>
<evidence type="ECO:0000313" key="2">
    <source>
        <dbReference type="Proteomes" id="UP000886501"/>
    </source>
</evidence>
<gene>
    <name evidence="1" type="ORF">BDM02DRAFT_478032</name>
</gene>
<reference evidence="1" key="1">
    <citation type="submission" date="2019-10" db="EMBL/GenBank/DDBJ databases">
        <authorList>
            <consortium name="DOE Joint Genome Institute"/>
            <person name="Kuo A."/>
            <person name="Miyauchi S."/>
            <person name="Kiss E."/>
            <person name="Drula E."/>
            <person name="Kohler A."/>
            <person name="Sanchez-Garcia M."/>
            <person name="Andreopoulos B."/>
            <person name="Barry K.W."/>
            <person name="Bonito G."/>
            <person name="Buee M."/>
            <person name="Carver A."/>
            <person name="Chen C."/>
            <person name="Cichocki N."/>
            <person name="Clum A."/>
            <person name="Culley D."/>
            <person name="Crous P.W."/>
            <person name="Fauchery L."/>
            <person name="Girlanda M."/>
            <person name="Hayes R."/>
            <person name="Keri Z."/>
            <person name="Labutti K."/>
            <person name="Lipzen A."/>
            <person name="Lombard V."/>
            <person name="Magnuson J."/>
            <person name="Maillard F."/>
            <person name="Morin E."/>
            <person name="Murat C."/>
            <person name="Nolan M."/>
            <person name="Ohm R."/>
            <person name="Pangilinan J."/>
            <person name="Pereira M."/>
            <person name="Perotto S."/>
            <person name="Peter M."/>
            <person name="Riley R."/>
            <person name="Sitrit Y."/>
            <person name="Stielow B."/>
            <person name="Szollosi G."/>
            <person name="Zifcakova L."/>
            <person name="Stursova M."/>
            <person name="Spatafora J.W."/>
            <person name="Tedersoo L."/>
            <person name="Vaario L.-M."/>
            <person name="Yamada A."/>
            <person name="Yan M."/>
            <person name="Wang P."/>
            <person name="Xu J."/>
            <person name="Bruns T."/>
            <person name="Baldrian P."/>
            <person name="Vilgalys R."/>
            <person name="Henrissat B."/>
            <person name="Grigoriev I.V."/>
            <person name="Hibbett D."/>
            <person name="Nagy L.G."/>
            <person name="Martin F.M."/>
        </authorList>
    </citation>
    <scope>NUCLEOTIDE SEQUENCE</scope>
    <source>
        <strain evidence="1">P2</strain>
    </source>
</reference>
<name>A0ACB6Z930_THEGA</name>
<dbReference type="Proteomes" id="UP000886501">
    <property type="component" value="Unassembled WGS sequence"/>
</dbReference>
<feature type="non-terminal residue" evidence="1">
    <location>
        <position position="395"/>
    </location>
</feature>
<sequence>MRVLPTKPWGRLRYTHTSTRTYATLAELRNARINAFVHFSNGSEPGQVFPDGPLSGMTIAVKDNICTSDMPTTCSSLMLKDFSSPYDATVVQLLRTAGANIVGKTNCDEFGMGSLNQYSVHGPVINPFGESESRSAGGSSGGSAAAVAAGLCDVALGTDTGGSIRLPASYCGVIGLKPSYGLLSRWGVVSFADTLDCVGIIAKDIESAESVFDCLNIYDPRDPTAATQEVRGRALKSALSDFLDTGSLSGLRIGIPSDYFPRELHPSVVDPLRALLADLKAHGASIVPVSLPSTPYALSAYYVIASAEASSNLARYDGIQYGLHVETLPGSDKRKAASVYSHSRSRGFGPEVKRRILLGTYALTADAFDNYFLQAQRVRKLVRRDFDRVFRAPDV</sequence>
<comment type="caution">
    <text evidence="1">The sequence shown here is derived from an EMBL/GenBank/DDBJ whole genome shotgun (WGS) entry which is preliminary data.</text>
</comment>
<evidence type="ECO:0000313" key="1">
    <source>
        <dbReference type="EMBL" id="KAF9645661.1"/>
    </source>
</evidence>
<protein>
    <submittedName>
        <fullName evidence="1">Amidase signature enzyme</fullName>
    </submittedName>
</protein>
<accession>A0ACB6Z930</accession>